<feature type="transmembrane region" description="Helical" evidence="4">
    <location>
        <begin position="36"/>
        <end position="55"/>
    </location>
</feature>
<comment type="similarity">
    <text evidence="1">Belongs to the glycosyltransferase 2 family.</text>
</comment>
<feature type="transmembrane region" description="Helical" evidence="4">
    <location>
        <begin position="413"/>
        <end position="430"/>
    </location>
</feature>
<proteinExistence type="inferred from homology"/>
<dbReference type="Proteomes" id="UP000294593">
    <property type="component" value="Unassembled WGS sequence"/>
</dbReference>
<dbReference type="CDD" id="cd06423">
    <property type="entry name" value="CESA_like"/>
    <property type="match status" value="1"/>
</dbReference>
<evidence type="ECO:0000313" key="6">
    <source>
        <dbReference type="EMBL" id="TDP83832.1"/>
    </source>
</evidence>
<sequence length="498" mass="54638">MPPNSETMNARLPSTLTEALLRNSPRFSRPGTPWQAVAVHGSVLLLWALLLWAAFQQHSALAWSVGVIYAVYDTALLMFVAWQTRDLRRAMAPASADSQSTAPAAMASLGVIVAAHNEAAVLPVTLQALLTQTDRPDQIIIADDGSSDGTAELLIRQYSLVAPPPGCLSGESATHPGLFWLRLPHGGKARALNAALQLAHTDTVMTVDADTLLDAGAVAAVRQAFQRETGLVAATGVITPVCGDSLSGRIMEGFQTYEYIRNFLSRYAWSRFNSLLLVSGAFAAFRREAVVQVGGFDPDCLVEDYELIHRLHRHAQAHGLHWTVRVLPRAQARTEAPSTLMAFLRQRRRWFGGFLQTQYWYRDMVGNPAHGKLGTRMLPVKAADTLQPLYGITAFLLLLGFLCAGRFNVVLPALSVIGIKTFIDLIYHLWSVRLYRQWVGDTRRGSLLQALAAALAEPFTFQLLRHTAAAWGWWSVLSGKSQWGVQARHGLASASRMP</sequence>
<comment type="caution">
    <text evidence="6">The sequence shown here is derived from an EMBL/GenBank/DDBJ whole genome shotgun (WGS) entry which is preliminary data.</text>
</comment>
<keyword evidence="4" id="KW-1133">Transmembrane helix</keyword>
<evidence type="ECO:0000256" key="4">
    <source>
        <dbReference type="SAM" id="Phobius"/>
    </source>
</evidence>
<protein>
    <submittedName>
        <fullName evidence="6">Cellulose synthase/poly-beta-1,6-N-acetylglucosamine synthase-like glycosyltransferase</fullName>
    </submittedName>
</protein>
<dbReference type="SUPFAM" id="SSF53448">
    <property type="entry name" value="Nucleotide-diphospho-sugar transferases"/>
    <property type="match status" value="1"/>
</dbReference>
<evidence type="ECO:0000259" key="5">
    <source>
        <dbReference type="Pfam" id="PF13632"/>
    </source>
</evidence>
<dbReference type="Gene3D" id="3.90.550.10">
    <property type="entry name" value="Spore Coat Polysaccharide Biosynthesis Protein SpsA, Chain A"/>
    <property type="match status" value="1"/>
</dbReference>
<keyword evidence="4" id="KW-0472">Membrane</keyword>
<gene>
    <name evidence="6" type="ORF">EV672_104213</name>
</gene>
<dbReference type="PANTHER" id="PTHR43630">
    <property type="entry name" value="POLY-BETA-1,6-N-ACETYL-D-GLUCOSAMINE SYNTHASE"/>
    <property type="match status" value="1"/>
</dbReference>
<dbReference type="GO" id="GO:0016757">
    <property type="term" value="F:glycosyltransferase activity"/>
    <property type="evidence" value="ECO:0007669"/>
    <property type="project" value="UniProtKB-KW"/>
</dbReference>
<feature type="transmembrane region" description="Helical" evidence="4">
    <location>
        <begin position="61"/>
        <end position="82"/>
    </location>
</feature>
<dbReference type="PANTHER" id="PTHR43630:SF1">
    <property type="entry name" value="POLY-BETA-1,6-N-ACETYL-D-GLUCOSAMINE SYNTHASE"/>
    <property type="match status" value="1"/>
</dbReference>
<dbReference type="RefSeq" id="WP_243738611.1">
    <property type="nucleotide sequence ID" value="NZ_SNXW01000004.1"/>
</dbReference>
<feature type="domain" description="Glycosyltransferase 2-like" evidence="5">
    <location>
        <begin position="204"/>
        <end position="403"/>
    </location>
</feature>
<evidence type="ECO:0000313" key="7">
    <source>
        <dbReference type="Proteomes" id="UP000294593"/>
    </source>
</evidence>
<dbReference type="AlphaFoldDB" id="A0A4R6RCI5"/>
<dbReference type="EMBL" id="SNXW01000004">
    <property type="protein sequence ID" value="TDP83832.1"/>
    <property type="molecule type" value="Genomic_DNA"/>
</dbReference>
<name>A0A4R6RCI5_9BURK</name>
<dbReference type="Pfam" id="PF13632">
    <property type="entry name" value="Glyco_trans_2_3"/>
    <property type="match status" value="1"/>
</dbReference>
<keyword evidence="2" id="KW-0328">Glycosyltransferase</keyword>
<keyword evidence="3 6" id="KW-0808">Transferase</keyword>
<organism evidence="6 7">
    <name type="scientific">Aquabacterium commune</name>
    <dbReference type="NCBI Taxonomy" id="70586"/>
    <lineage>
        <taxon>Bacteria</taxon>
        <taxon>Pseudomonadati</taxon>
        <taxon>Pseudomonadota</taxon>
        <taxon>Betaproteobacteria</taxon>
        <taxon>Burkholderiales</taxon>
        <taxon>Aquabacterium</taxon>
    </lineage>
</organism>
<dbReference type="InterPro" id="IPR029044">
    <property type="entry name" value="Nucleotide-diphossugar_trans"/>
</dbReference>
<reference evidence="6 7" key="1">
    <citation type="submission" date="2019-03" db="EMBL/GenBank/DDBJ databases">
        <title>Genomic Encyclopedia of Type Strains, Phase IV (KMG-IV): sequencing the most valuable type-strain genomes for metagenomic binning, comparative biology and taxonomic classification.</title>
        <authorList>
            <person name="Goeker M."/>
        </authorList>
    </citation>
    <scope>NUCLEOTIDE SEQUENCE [LARGE SCALE GENOMIC DNA]</scope>
    <source>
        <strain evidence="6 7">DSM 11901</strain>
    </source>
</reference>
<keyword evidence="7" id="KW-1185">Reference proteome</keyword>
<evidence type="ECO:0000256" key="2">
    <source>
        <dbReference type="ARBA" id="ARBA00022676"/>
    </source>
</evidence>
<dbReference type="InterPro" id="IPR001173">
    <property type="entry name" value="Glyco_trans_2-like"/>
</dbReference>
<keyword evidence="4" id="KW-0812">Transmembrane</keyword>
<feature type="transmembrane region" description="Helical" evidence="4">
    <location>
        <begin position="389"/>
        <end position="407"/>
    </location>
</feature>
<evidence type="ECO:0000256" key="3">
    <source>
        <dbReference type="ARBA" id="ARBA00022679"/>
    </source>
</evidence>
<evidence type="ECO:0000256" key="1">
    <source>
        <dbReference type="ARBA" id="ARBA00006739"/>
    </source>
</evidence>
<accession>A0A4R6RCI5</accession>